<accession>K4I207</accession>
<evidence type="ECO:0000313" key="2">
    <source>
        <dbReference type="Proteomes" id="UP000007004"/>
    </source>
</evidence>
<name>K4I207_9CAUD</name>
<dbReference type="GeneID" id="24638832"/>
<sequence>MKVGDFLVCTRSSDNFYIVGKKYRVECLDMTGDPCLRDEYGELDEEYGQPFEGWLWDFKEADPE</sequence>
<organism evidence="1 2">
    <name type="scientific">Salmonella phage SSE121</name>
    <dbReference type="NCBI Taxonomy" id="1204529"/>
    <lineage>
        <taxon>Viruses</taxon>
        <taxon>Duplodnaviria</taxon>
        <taxon>Heunggongvirae</taxon>
        <taxon>Uroviricota</taxon>
        <taxon>Caudoviricetes</taxon>
        <taxon>Vequintavirinae</taxon>
        <taxon>Seunavirus</taxon>
        <taxon>Seunavirus SSE121</taxon>
    </lineage>
</organism>
<dbReference type="RefSeq" id="YP_009148853.1">
    <property type="nucleotide sequence ID" value="NC_027351.1"/>
</dbReference>
<proteinExistence type="predicted"/>
<reference evidence="1 2" key="1">
    <citation type="submission" date="2012-06" db="EMBL/GenBank/DDBJ databases">
        <title>Bacteriophages quickly and effectively reduce contamination of various foods with Salmonella.</title>
        <authorList>
            <person name="Woolston J."/>
            <person name="Parks A.R."/>
            <person name="Hanna L.F."/>
            <person name="Charbonneau D."/>
            <person name="Sulakvelidze A."/>
        </authorList>
    </citation>
    <scope>NUCLEOTIDE SEQUENCE [LARGE SCALE GENOMIC DNA]</scope>
    <source>
        <strain evidence="1">SSE-121</strain>
    </source>
</reference>
<dbReference type="EMBL" id="JX181824">
    <property type="protein sequence ID" value="AFU63698.1"/>
    <property type="molecule type" value="Genomic_DNA"/>
</dbReference>
<keyword evidence="2" id="KW-1185">Reference proteome</keyword>
<protein>
    <submittedName>
        <fullName evidence="1">Uncharacterized protein</fullName>
    </submittedName>
</protein>
<evidence type="ECO:0000313" key="1">
    <source>
        <dbReference type="EMBL" id="AFU63698.1"/>
    </source>
</evidence>
<dbReference type="Proteomes" id="UP000007004">
    <property type="component" value="Segment"/>
</dbReference>
<dbReference type="KEGG" id="vg:24638832"/>